<reference evidence="2" key="1">
    <citation type="journal article" date="2020" name="Nat. Commun.">
        <title>Genome sequence of the cluster root forming white lupin.</title>
        <authorList>
            <person name="Hufnagel B."/>
            <person name="Marques A."/>
            <person name="Soriano A."/>
            <person name="Marques L."/>
            <person name="Divol F."/>
            <person name="Doumas P."/>
            <person name="Sallet E."/>
            <person name="Mancinotti D."/>
            <person name="Carrere S."/>
            <person name="Marande W."/>
            <person name="Arribat S."/>
            <person name="Keller J."/>
            <person name="Huneau C."/>
            <person name="Blein T."/>
            <person name="Aime D."/>
            <person name="Laguerre M."/>
            <person name="Taylor J."/>
            <person name="Schubert V."/>
            <person name="Nelson M."/>
            <person name="Geu-Flores F."/>
            <person name="Crespi M."/>
            <person name="Gallardo-Guerrero K."/>
            <person name="Delaux P.-M."/>
            <person name="Salse J."/>
            <person name="Berges H."/>
            <person name="Guyot R."/>
            <person name="Gouzy J."/>
            <person name="Peret B."/>
        </authorList>
    </citation>
    <scope>NUCLEOTIDE SEQUENCE [LARGE SCALE GENOMIC DNA]</scope>
    <source>
        <strain evidence="2">cv. Amiga</strain>
    </source>
</reference>
<dbReference type="AlphaFoldDB" id="A0A6A4PLE2"/>
<dbReference type="CDD" id="cd14279">
    <property type="entry name" value="CUE"/>
    <property type="match status" value="1"/>
</dbReference>
<organism evidence="1 2">
    <name type="scientific">Lupinus albus</name>
    <name type="common">White lupine</name>
    <name type="synonym">Lupinus termis</name>
    <dbReference type="NCBI Taxonomy" id="3870"/>
    <lineage>
        <taxon>Eukaryota</taxon>
        <taxon>Viridiplantae</taxon>
        <taxon>Streptophyta</taxon>
        <taxon>Embryophyta</taxon>
        <taxon>Tracheophyta</taxon>
        <taxon>Spermatophyta</taxon>
        <taxon>Magnoliopsida</taxon>
        <taxon>eudicotyledons</taxon>
        <taxon>Gunneridae</taxon>
        <taxon>Pentapetalae</taxon>
        <taxon>rosids</taxon>
        <taxon>fabids</taxon>
        <taxon>Fabales</taxon>
        <taxon>Fabaceae</taxon>
        <taxon>Papilionoideae</taxon>
        <taxon>50 kb inversion clade</taxon>
        <taxon>genistoids sensu lato</taxon>
        <taxon>core genistoids</taxon>
        <taxon>Genisteae</taxon>
        <taxon>Lupinus</taxon>
    </lineage>
</organism>
<dbReference type="OrthoDB" id="1747974at2759"/>
<evidence type="ECO:0000313" key="1">
    <source>
        <dbReference type="EMBL" id="KAE9602302.1"/>
    </source>
</evidence>
<dbReference type="Proteomes" id="UP000447434">
    <property type="component" value="Chromosome 12"/>
</dbReference>
<accession>A0A6A4PLE2</accession>
<evidence type="ECO:0000313" key="2">
    <source>
        <dbReference type="Proteomes" id="UP000447434"/>
    </source>
</evidence>
<gene>
    <name evidence="1" type="ORF">Lalb_Chr12g0198141</name>
</gene>
<keyword evidence="2" id="KW-1185">Reference proteome</keyword>
<dbReference type="EMBL" id="WOCE01000012">
    <property type="protein sequence ID" value="KAE9602302.1"/>
    <property type="molecule type" value="Genomic_DNA"/>
</dbReference>
<name>A0A6A4PLE2_LUPAL</name>
<sequence>MDNQLLEQALEECGSDLDSAIRRLHEICLGSGSLHHNSLDSDHVPVDLNAQLPSEGIMHKI</sequence>
<proteinExistence type="predicted"/>
<comment type="caution">
    <text evidence="1">The sequence shown here is derived from an EMBL/GenBank/DDBJ whole genome shotgun (WGS) entry which is preliminary data.</text>
</comment>
<protein>
    <submittedName>
        <fullName evidence="1">Uncharacterized protein</fullName>
    </submittedName>
</protein>